<keyword evidence="3" id="KW-1185">Reference proteome</keyword>
<accession>A0A897MPQ3</accession>
<dbReference type="Proteomes" id="UP000663586">
    <property type="component" value="Chromosome"/>
</dbReference>
<reference evidence="2" key="1">
    <citation type="submission" date="2020-11" db="EMBL/GenBank/DDBJ databases">
        <title>Carbohydrate-dependent, anaerobic sulfur respiration: A novel catabolism in halophilic archaea.</title>
        <authorList>
            <person name="Sorokin D.Y."/>
            <person name="Messina E."/>
            <person name="Smedile F."/>
            <person name="La Cono V."/>
            <person name="Hallsworth J.E."/>
            <person name="Yakimov M.M."/>
        </authorList>
    </citation>
    <scope>NUCLEOTIDE SEQUENCE</scope>
    <source>
        <strain evidence="2">AArc-S</strain>
    </source>
</reference>
<gene>
    <name evidence="2" type="ORF">AArcS_1184</name>
</gene>
<sequence>MSQALPLLRPILFGRLTAGVFFILWPIAIGGFAWLASGLWIPHELAAVFDLVFIKLLTLPGIILFSAVLPEALFNSVIGLVLAISLGYFLVAITVSASYQAIRRQNARRRSA</sequence>
<keyword evidence="1" id="KW-0472">Membrane</keyword>
<keyword evidence="1" id="KW-1133">Transmembrane helix</keyword>
<evidence type="ECO:0000313" key="2">
    <source>
        <dbReference type="EMBL" id="QSG02402.1"/>
    </source>
</evidence>
<dbReference type="GeneID" id="70684568"/>
<evidence type="ECO:0000313" key="3">
    <source>
        <dbReference type="Proteomes" id="UP000663586"/>
    </source>
</evidence>
<feature type="transmembrane region" description="Helical" evidence="1">
    <location>
        <begin position="12"/>
        <end position="35"/>
    </location>
</feature>
<evidence type="ECO:0000256" key="1">
    <source>
        <dbReference type="SAM" id="Phobius"/>
    </source>
</evidence>
<dbReference type="RefSeq" id="WP_238479554.1">
    <property type="nucleotide sequence ID" value="NZ_CP064786.1"/>
</dbReference>
<keyword evidence="1" id="KW-0812">Transmembrane</keyword>
<proteinExistence type="predicted"/>
<protein>
    <submittedName>
        <fullName evidence="2">Uncharacterized protein</fullName>
    </submittedName>
</protein>
<dbReference type="EMBL" id="CP064786">
    <property type="protein sequence ID" value="QSG02402.1"/>
    <property type="molecule type" value="Genomic_DNA"/>
</dbReference>
<organism evidence="2 3">
    <name type="scientific">Natranaeroarchaeum sulfidigenes</name>
    <dbReference type="NCBI Taxonomy" id="2784880"/>
    <lineage>
        <taxon>Archaea</taxon>
        <taxon>Methanobacteriati</taxon>
        <taxon>Methanobacteriota</taxon>
        <taxon>Stenosarchaea group</taxon>
        <taxon>Halobacteria</taxon>
        <taxon>Halobacteriales</taxon>
        <taxon>Natronoarchaeaceae</taxon>
        <taxon>Natranaeroarchaeum</taxon>
    </lineage>
</organism>
<feature type="transmembrane region" description="Helical" evidence="1">
    <location>
        <begin position="47"/>
        <end position="68"/>
    </location>
</feature>
<name>A0A897MPQ3_9EURY</name>
<feature type="transmembrane region" description="Helical" evidence="1">
    <location>
        <begin position="80"/>
        <end position="102"/>
    </location>
</feature>
<dbReference type="AlphaFoldDB" id="A0A897MPQ3"/>
<dbReference type="KEGG" id="hara:AArcS_1184"/>